<evidence type="ECO:0000313" key="1">
    <source>
        <dbReference type="EMBL" id="CZT18459.1"/>
    </source>
</evidence>
<accession>A0A2D3VA98</accession>
<gene>
    <name evidence="1" type="ORF">RCC_04304</name>
</gene>
<dbReference type="EMBL" id="FJUY01000005">
    <property type="protein sequence ID" value="CZT18459.1"/>
    <property type="molecule type" value="Genomic_DNA"/>
</dbReference>
<proteinExistence type="predicted"/>
<dbReference type="RefSeq" id="XP_023625349.1">
    <property type="nucleotide sequence ID" value="XM_023769581.1"/>
</dbReference>
<name>A0A2D3VA98_9PEZI</name>
<protein>
    <submittedName>
        <fullName evidence="1">Uncharacterized protein</fullName>
    </submittedName>
</protein>
<dbReference type="Proteomes" id="UP000225277">
    <property type="component" value="Unassembled WGS sequence"/>
</dbReference>
<organism evidence="1 2">
    <name type="scientific">Ramularia collo-cygni</name>
    <dbReference type="NCBI Taxonomy" id="112498"/>
    <lineage>
        <taxon>Eukaryota</taxon>
        <taxon>Fungi</taxon>
        <taxon>Dikarya</taxon>
        <taxon>Ascomycota</taxon>
        <taxon>Pezizomycotina</taxon>
        <taxon>Dothideomycetes</taxon>
        <taxon>Dothideomycetidae</taxon>
        <taxon>Mycosphaerellales</taxon>
        <taxon>Mycosphaerellaceae</taxon>
        <taxon>Ramularia</taxon>
    </lineage>
</organism>
<evidence type="ECO:0000313" key="2">
    <source>
        <dbReference type="Proteomes" id="UP000225277"/>
    </source>
</evidence>
<sequence length="78" mass="8918">MCHTRHRMLCRCRIRLWSCSTSCTSCHCGLQCSVRYLPGSLLGGSRCSYSMIECDKGKYIHNWKLKGNFEVRGTEGQP</sequence>
<reference evidence="1 2" key="1">
    <citation type="submission" date="2016-03" db="EMBL/GenBank/DDBJ databases">
        <authorList>
            <person name="Ploux O."/>
        </authorList>
    </citation>
    <scope>NUCLEOTIDE SEQUENCE [LARGE SCALE GENOMIC DNA]</scope>
    <source>
        <strain evidence="1 2">URUG2</strain>
    </source>
</reference>
<dbReference type="AlphaFoldDB" id="A0A2D3VA98"/>
<keyword evidence="2" id="KW-1185">Reference proteome</keyword>
<dbReference type="GeneID" id="35599480"/>